<protein>
    <submittedName>
        <fullName evidence="3">Piso0_003279 protein</fullName>
    </submittedName>
</protein>
<feature type="domain" description="Histone deacetylase complex subunit SAP30 Sin3 binding" evidence="2">
    <location>
        <begin position="232"/>
        <end position="267"/>
    </location>
</feature>
<dbReference type="HOGENOM" id="CLU_1005134_0_0_1"/>
<dbReference type="OrthoDB" id="510958at2759"/>
<accession>G8YIN2</accession>
<dbReference type="Proteomes" id="UP000005222">
    <property type="component" value="Chromosome G"/>
</dbReference>
<feature type="compositionally biased region" description="Low complexity" evidence="1">
    <location>
        <begin position="145"/>
        <end position="161"/>
    </location>
</feature>
<sequence length="277" mass="30735">MLVKTVHVSQSFMVMHSHDSYFGTRSGLSNKDSRAQRALLLAGVPLLGVTGNLTVCDQDTRHRDITTRHFAVGPSPVREKHCRGSTGGKTWDTAGAAVRHSSTIEQTTARPARRRQTEDGSLTTAMPSKNHKDQVSETESKQPSNSRASQKARNAAAQAAQQELLAKHINSNGPQDKPKVEPLDFEAFSDDELVAYNRKYGLGYSDPLSINGNILNSEIGKKTNFSRNGVNKNRISKPELASHLKKHFMAMPCRENEIITSFLYKVKNQDKKFKLSF</sequence>
<gene>
    <name evidence="3" type="primary">Piso0_003279</name>
    <name evidence="3" type="ORF">GNLVRS01_PISO0G08828g</name>
    <name evidence="4" type="ORF">GNLVRS01_PISO0H08829g</name>
</gene>
<name>G8YIN2_PICSO</name>
<dbReference type="EMBL" id="FO082052">
    <property type="protein sequence ID" value="CCE80942.1"/>
    <property type="molecule type" value="Genomic_DNA"/>
</dbReference>
<reference evidence="5" key="2">
    <citation type="journal article" date="2012" name="G3 (Bethesda)">
        <title>Pichia sorbitophila, an interspecies yeast hybrid reveals early steps of genome resolution following polyploidization.</title>
        <authorList>
            <person name="Leh Louis V."/>
            <person name="Despons L."/>
            <person name="Friedrich A."/>
            <person name="Martin T."/>
            <person name="Durrens P."/>
            <person name="Casaregola S."/>
            <person name="Neuveglise C."/>
            <person name="Fairhead C."/>
            <person name="Marck C."/>
            <person name="Cruz J.A."/>
            <person name="Straub M.L."/>
            <person name="Kugler V."/>
            <person name="Sacerdot C."/>
            <person name="Uzunov Z."/>
            <person name="Thierry A."/>
            <person name="Weiss S."/>
            <person name="Bleykasten C."/>
            <person name="De Montigny J."/>
            <person name="Jacques N."/>
            <person name="Jung P."/>
            <person name="Lemaire M."/>
            <person name="Mallet S."/>
            <person name="Morel G."/>
            <person name="Richard G.F."/>
            <person name="Sarkar A."/>
            <person name="Savel G."/>
            <person name="Schacherer J."/>
            <person name="Seret M.L."/>
            <person name="Talla E."/>
            <person name="Samson G."/>
            <person name="Jubin C."/>
            <person name="Poulain J."/>
            <person name="Vacherie B."/>
            <person name="Barbe V."/>
            <person name="Pelletier E."/>
            <person name="Sherman D.J."/>
            <person name="Westhof E."/>
            <person name="Weissenbach J."/>
            <person name="Baret P.V."/>
            <person name="Wincker P."/>
            <person name="Gaillardin C."/>
            <person name="Dujon B."/>
            <person name="Souciet J.L."/>
        </authorList>
    </citation>
    <scope>NUCLEOTIDE SEQUENCE [LARGE SCALE GENOMIC DNA]</scope>
    <source>
        <strain evidence="5">ATCC MYA-4447 / BCRC 22081 / CBS 7064 / NBRC 10061 / NRRL Y-12695</strain>
    </source>
</reference>
<dbReference type="Pfam" id="PF13867">
    <property type="entry name" value="SAP30_Sin3_bdg"/>
    <property type="match status" value="1"/>
</dbReference>
<reference evidence="3" key="1">
    <citation type="submission" date="2011-10" db="EMBL/GenBank/DDBJ databases">
        <authorList>
            <person name="Genoscope - CEA"/>
        </authorList>
    </citation>
    <scope>NUCLEOTIDE SEQUENCE</scope>
</reference>
<evidence type="ECO:0000313" key="3">
    <source>
        <dbReference type="EMBL" id="CCE80177.1"/>
    </source>
</evidence>
<dbReference type="EMBL" id="FO082053">
    <property type="protein sequence ID" value="CCE80177.1"/>
    <property type="molecule type" value="Genomic_DNA"/>
</dbReference>
<dbReference type="InParanoid" id="G8YIN2"/>
<evidence type="ECO:0000313" key="5">
    <source>
        <dbReference type="Proteomes" id="UP000005222"/>
    </source>
</evidence>
<keyword evidence="5" id="KW-1185">Reference proteome</keyword>
<organism evidence="3 5">
    <name type="scientific">Pichia sorbitophila (strain ATCC MYA-4447 / BCRC 22081 / CBS 7064 / NBRC 10061 / NRRL Y-12695)</name>
    <name type="common">Hybrid yeast</name>
    <dbReference type="NCBI Taxonomy" id="559304"/>
    <lineage>
        <taxon>Eukaryota</taxon>
        <taxon>Fungi</taxon>
        <taxon>Dikarya</taxon>
        <taxon>Ascomycota</taxon>
        <taxon>Saccharomycotina</taxon>
        <taxon>Pichiomycetes</taxon>
        <taxon>Debaryomycetaceae</taxon>
        <taxon>Millerozyma</taxon>
    </lineage>
</organism>
<dbReference type="eggNOG" id="ENOG502RZ9X">
    <property type="taxonomic scope" value="Eukaryota"/>
</dbReference>
<evidence type="ECO:0000259" key="2">
    <source>
        <dbReference type="Pfam" id="PF13867"/>
    </source>
</evidence>
<dbReference type="Gene3D" id="6.10.160.20">
    <property type="match status" value="1"/>
</dbReference>
<dbReference type="InterPro" id="IPR025718">
    <property type="entry name" value="SAP30_Sin3-bd"/>
</dbReference>
<feature type="compositionally biased region" description="Basic and acidic residues" evidence="1">
    <location>
        <begin position="130"/>
        <end position="140"/>
    </location>
</feature>
<dbReference type="STRING" id="559304.G8YIN2"/>
<proteinExistence type="predicted"/>
<feature type="region of interest" description="Disordered" evidence="1">
    <location>
        <begin position="75"/>
        <end position="161"/>
    </location>
</feature>
<evidence type="ECO:0000313" key="4">
    <source>
        <dbReference type="EMBL" id="CCE80942.1"/>
    </source>
</evidence>
<dbReference type="InterPro" id="IPR038291">
    <property type="entry name" value="SAP30_C_sf"/>
</dbReference>
<dbReference type="Proteomes" id="UP000005222">
    <property type="component" value="Chromosome H"/>
</dbReference>
<evidence type="ECO:0000256" key="1">
    <source>
        <dbReference type="SAM" id="MobiDB-lite"/>
    </source>
</evidence>
<dbReference type="AlphaFoldDB" id="G8YIN2"/>